<dbReference type="EMBL" id="FNIA01000027">
    <property type="protein sequence ID" value="SDN33211.1"/>
    <property type="molecule type" value="Genomic_DNA"/>
</dbReference>
<sequence>MDVSEDPSLEAVVGLLDDEYARTVLTAVSTEPMSATELADHCDCSLPTAYRRLERLESAGLVAERTRPRTDGHHDTVYTATLDEVSIRLRDGRLHLTVDRRDDDPAGRLADLWGDL</sequence>
<protein>
    <submittedName>
        <fullName evidence="1">Helix-turn-helix domain-containing protein</fullName>
    </submittedName>
</protein>
<dbReference type="Proteomes" id="UP000199370">
    <property type="component" value="Unassembled WGS sequence"/>
</dbReference>
<dbReference type="InterPro" id="IPR036388">
    <property type="entry name" value="WH-like_DNA-bd_sf"/>
</dbReference>
<dbReference type="AlphaFoldDB" id="A0A1H0AIL4"/>
<dbReference type="SUPFAM" id="SSF46785">
    <property type="entry name" value="Winged helix' DNA-binding domain"/>
    <property type="match status" value="1"/>
</dbReference>
<reference evidence="1 2" key="1">
    <citation type="submission" date="2016-10" db="EMBL/GenBank/DDBJ databases">
        <authorList>
            <person name="de Groot N.N."/>
        </authorList>
    </citation>
    <scope>NUCLEOTIDE SEQUENCE [LARGE SCALE GENOMIC DNA]</scope>
    <source>
        <strain evidence="2">EB21,IBRC-M 10013,KCTC 4048</strain>
    </source>
</reference>
<dbReference type="Pfam" id="PF12840">
    <property type="entry name" value="HTH_20"/>
    <property type="match status" value="1"/>
</dbReference>
<accession>A0A1H0AIL4</accession>
<evidence type="ECO:0000313" key="1">
    <source>
        <dbReference type="EMBL" id="SDN33211.1"/>
    </source>
</evidence>
<gene>
    <name evidence="1" type="ORF">SAMN05192554_12732</name>
</gene>
<evidence type="ECO:0000313" key="2">
    <source>
        <dbReference type="Proteomes" id="UP000199370"/>
    </source>
</evidence>
<keyword evidence="2" id="KW-1185">Reference proteome</keyword>
<dbReference type="InterPro" id="IPR036390">
    <property type="entry name" value="WH_DNA-bd_sf"/>
</dbReference>
<name>A0A1H0AIL4_9EURY</name>
<dbReference type="OrthoDB" id="311452at2157"/>
<dbReference type="RefSeq" id="WP_089735948.1">
    <property type="nucleotide sequence ID" value="NZ_FNIA01000027.1"/>
</dbReference>
<dbReference type="CDD" id="cd00090">
    <property type="entry name" value="HTH_ARSR"/>
    <property type="match status" value="1"/>
</dbReference>
<dbReference type="Gene3D" id="1.10.10.10">
    <property type="entry name" value="Winged helix-like DNA-binding domain superfamily/Winged helix DNA-binding domain"/>
    <property type="match status" value="1"/>
</dbReference>
<dbReference type="InterPro" id="IPR011991">
    <property type="entry name" value="ArsR-like_HTH"/>
</dbReference>
<organism evidence="1 2">
    <name type="scientific">Haloarchaeobius iranensis</name>
    <dbReference type="NCBI Taxonomy" id="996166"/>
    <lineage>
        <taxon>Archaea</taxon>
        <taxon>Methanobacteriati</taxon>
        <taxon>Methanobacteriota</taxon>
        <taxon>Stenosarchaea group</taxon>
        <taxon>Halobacteria</taxon>
        <taxon>Halobacteriales</taxon>
        <taxon>Halorubellaceae</taxon>
        <taxon>Haloarchaeobius</taxon>
    </lineage>
</organism>
<proteinExistence type="predicted"/>
<dbReference type="STRING" id="996166.SAMN05192554_12732"/>